<keyword evidence="2" id="KW-1185">Reference proteome</keyword>
<reference evidence="1" key="1">
    <citation type="submission" date="2020-05" db="EMBL/GenBank/DDBJ databases">
        <title>Mycena genomes resolve the evolution of fungal bioluminescence.</title>
        <authorList>
            <person name="Tsai I.J."/>
        </authorList>
    </citation>
    <scope>NUCLEOTIDE SEQUENCE</scope>
    <source>
        <strain evidence="1">160909Yilan</strain>
    </source>
</reference>
<protein>
    <submittedName>
        <fullName evidence="1">Uncharacterized protein</fullName>
    </submittedName>
</protein>
<dbReference type="OrthoDB" id="2745898at2759"/>
<proteinExistence type="predicted"/>
<evidence type="ECO:0000313" key="2">
    <source>
        <dbReference type="Proteomes" id="UP000623467"/>
    </source>
</evidence>
<organism evidence="1 2">
    <name type="scientific">Mycena sanguinolenta</name>
    <dbReference type="NCBI Taxonomy" id="230812"/>
    <lineage>
        <taxon>Eukaryota</taxon>
        <taxon>Fungi</taxon>
        <taxon>Dikarya</taxon>
        <taxon>Basidiomycota</taxon>
        <taxon>Agaricomycotina</taxon>
        <taxon>Agaricomycetes</taxon>
        <taxon>Agaricomycetidae</taxon>
        <taxon>Agaricales</taxon>
        <taxon>Marasmiineae</taxon>
        <taxon>Mycenaceae</taxon>
        <taxon>Mycena</taxon>
    </lineage>
</organism>
<evidence type="ECO:0000313" key="1">
    <source>
        <dbReference type="EMBL" id="KAF7346749.1"/>
    </source>
</evidence>
<name>A0A8H7CQR5_9AGAR</name>
<sequence length="374" mass="41114">MDKLPPELIHAIVAEIGEAESLKTCSLVARIFIESCQRTLFNSLIIAKDSEGGIEPVVLWSRLQESPHLGRYFESLVCLLPAIDAPQEELDAFCTVLDRLTNIRRCVLMGDPHSEPGEYRCQWHDLPSQLSGGIVKFIQRLQLSQLHISFASLPGDILTMFLAAAPTVTFYESSVDTVVATDLTAVSATVENLAVLCSPSIADALASSRYLPHVSRIRKLCVDDHTSSQTQTQPALADFVPLPSRLPCLRSIAIATSFDRRDDPSFVPMVASVAEAVSATLQEICVTYAPMYGPQLNSSLTPETIAGVEAAIIGCAGSPRIRWRLEPPTEAFFDTFSTSLVEGFPRLHKAGRILVEQYCADDEDLFSWVERFSR</sequence>
<dbReference type="AlphaFoldDB" id="A0A8H7CQR5"/>
<comment type="caution">
    <text evidence="1">The sequence shown here is derived from an EMBL/GenBank/DDBJ whole genome shotgun (WGS) entry which is preliminary data.</text>
</comment>
<dbReference type="EMBL" id="JACAZH010000018">
    <property type="protein sequence ID" value="KAF7346749.1"/>
    <property type="molecule type" value="Genomic_DNA"/>
</dbReference>
<gene>
    <name evidence="1" type="ORF">MSAN_01813300</name>
</gene>
<accession>A0A8H7CQR5</accession>
<dbReference type="Proteomes" id="UP000623467">
    <property type="component" value="Unassembled WGS sequence"/>
</dbReference>